<organism evidence="2 3">
    <name type="scientific">Saccharothrix variisporea</name>
    <dbReference type="NCBI Taxonomy" id="543527"/>
    <lineage>
        <taxon>Bacteria</taxon>
        <taxon>Bacillati</taxon>
        <taxon>Actinomycetota</taxon>
        <taxon>Actinomycetes</taxon>
        <taxon>Pseudonocardiales</taxon>
        <taxon>Pseudonocardiaceae</taxon>
        <taxon>Saccharothrix</taxon>
    </lineage>
</organism>
<evidence type="ECO:0000256" key="1">
    <source>
        <dbReference type="SAM" id="MobiDB-lite"/>
    </source>
</evidence>
<sequence>MLLRRRREPVLQSPREGPRFLSPVRPGRSPTTLGSFPQPAFPVAETGQVWLPPAGRTGERNRRPSHPRGPAQRRASAFSFDLESAPARSSRERGARPARNLEKRKEKAKSASPAGRPPRMDGRTRAGAFPSSPYGLVEPTTDFPGAAKIFCSFLTKNFGCTREICGSPSGRPYGDDGKAQREVCCASSHERPAGAKATPCGRKAGGGGRRAGGRAQSGLAGAGWRARAGGRGLAGAGWRARAGGVGAGLDGRARGGWVQSGRARGG</sequence>
<keyword evidence="3" id="KW-1185">Reference proteome</keyword>
<feature type="compositionally biased region" description="Low complexity" evidence="1">
    <location>
        <begin position="213"/>
        <end position="227"/>
    </location>
</feature>
<feature type="region of interest" description="Disordered" evidence="1">
    <location>
        <begin position="1"/>
        <end position="133"/>
    </location>
</feature>
<feature type="compositionally biased region" description="Basic and acidic residues" evidence="1">
    <location>
        <begin position="89"/>
        <end position="109"/>
    </location>
</feature>
<proteinExistence type="predicted"/>
<dbReference type="AlphaFoldDB" id="A0A495X1J0"/>
<comment type="caution">
    <text evidence="2">The sequence shown here is derived from an EMBL/GenBank/DDBJ whole genome shotgun (WGS) entry which is preliminary data.</text>
</comment>
<dbReference type="EMBL" id="RBXR01000001">
    <property type="protein sequence ID" value="RKT67064.1"/>
    <property type="molecule type" value="Genomic_DNA"/>
</dbReference>
<protein>
    <submittedName>
        <fullName evidence="2">Uncharacterized protein</fullName>
    </submittedName>
</protein>
<accession>A0A495X1J0</accession>
<gene>
    <name evidence="2" type="ORF">DFJ66_0232</name>
</gene>
<feature type="region of interest" description="Disordered" evidence="1">
    <location>
        <begin position="195"/>
        <end position="230"/>
    </location>
</feature>
<evidence type="ECO:0000313" key="3">
    <source>
        <dbReference type="Proteomes" id="UP000272729"/>
    </source>
</evidence>
<dbReference type="Proteomes" id="UP000272729">
    <property type="component" value="Unassembled WGS sequence"/>
</dbReference>
<reference evidence="2 3" key="1">
    <citation type="submission" date="2018-10" db="EMBL/GenBank/DDBJ databases">
        <title>Sequencing the genomes of 1000 actinobacteria strains.</title>
        <authorList>
            <person name="Klenk H.-P."/>
        </authorList>
    </citation>
    <scope>NUCLEOTIDE SEQUENCE [LARGE SCALE GENOMIC DNA]</scope>
    <source>
        <strain evidence="2 3">DSM 43911</strain>
    </source>
</reference>
<name>A0A495X1J0_9PSEU</name>
<evidence type="ECO:0000313" key="2">
    <source>
        <dbReference type="EMBL" id="RKT67064.1"/>
    </source>
</evidence>
<feature type="region of interest" description="Disordered" evidence="1">
    <location>
        <begin position="245"/>
        <end position="266"/>
    </location>
</feature>